<reference evidence="9 10" key="1">
    <citation type="submission" date="2014-03" db="EMBL/GenBank/DDBJ databases">
        <title>Draft Genome of Photorhabdus luminescens BA1, an Egyptian Isolate.</title>
        <authorList>
            <person name="Ghazal S."/>
            <person name="Hurst S.G.IV."/>
            <person name="Morris K."/>
            <person name="Thomas K."/>
            <person name="Tisa L.S."/>
        </authorList>
    </citation>
    <scope>NUCLEOTIDE SEQUENCE [LARGE SCALE GENOMIC DNA]</scope>
    <source>
        <strain evidence="9 10">BA1</strain>
    </source>
</reference>
<feature type="transmembrane region" description="Helical" evidence="7">
    <location>
        <begin position="151"/>
        <end position="170"/>
    </location>
</feature>
<keyword evidence="6 7" id="KW-0472">Membrane</keyword>
<evidence type="ECO:0000256" key="3">
    <source>
        <dbReference type="ARBA" id="ARBA00022475"/>
    </source>
</evidence>
<feature type="transmembrane region" description="Helical" evidence="7">
    <location>
        <begin position="70"/>
        <end position="91"/>
    </location>
</feature>
<comment type="similarity">
    <text evidence="2">Belongs to the acyltransferase 3 family.</text>
</comment>
<evidence type="ECO:0000256" key="2">
    <source>
        <dbReference type="ARBA" id="ARBA00007400"/>
    </source>
</evidence>
<proteinExistence type="inferred from homology"/>
<organism evidence="9 10">
    <name type="scientific">Photorhabdus aegyptia</name>
    <dbReference type="NCBI Taxonomy" id="2805098"/>
    <lineage>
        <taxon>Bacteria</taxon>
        <taxon>Pseudomonadati</taxon>
        <taxon>Pseudomonadota</taxon>
        <taxon>Gammaproteobacteria</taxon>
        <taxon>Enterobacterales</taxon>
        <taxon>Morganellaceae</taxon>
        <taxon>Photorhabdus</taxon>
    </lineage>
</organism>
<dbReference type="RefSeq" id="WP_036776111.1">
    <property type="nucleotide sequence ID" value="NZ_CAWLTM010000107.1"/>
</dbReference>
<keyword evidence="4 7" id="KW-0812">Transmembrane</keyword>
<dbReference type="PANTHER" id="PTHR40074:SF2">
    <property type="entry name" value="O-ACETYLTRANSFERASE WECH"/>
    <property type="match status" value="1"/>
</dbReference>
<evidence type="ECO:0000256" key="7">
    <source>
        <dbReference type="SAM" id="Phobius"/>
    </source>
</evidence>
<feature type="transmembrane region" description="Helical" evidence="7">
    <location>
        <begin position="7"/>
        <end position="28"/>
    </location>
</feature>
<dbReference type="GO" id="GO:0005886">
    <property type="term" value="C:plasma membrane"/>
    <property type="evidence" value="ECO:0007669"/>
    <property type="project" value="UniProtKB-SubCell"/>
</dbReference>
<evidence type="ECO:0000256" key="5">
    <source>
        <dbReference type="ARBA" id="ARBA00022989"/>
    </source>
</evidence>
<dbReference type="AlphaFoldDB" id="A0A022PQG5"/>
<feature type="transmembrane region" description="Helical" evidence="7">
    <location>
        <begin position="277"/>
        <end position="293"/>
    </location>
</feature>
<dbReference type="PANTHER" id="PTHR40074">
    <property type="entry name" value="O-ACETYLTRANSFERASE WECH"/>
    <property type="match status" value="1"/>
</dbReference>
<feature type="transmembrane region" description="Helical" evidence="7">
    <location>
        <begin position="34"/>
        <end position="58"/>
    </location>
</feature>
<feature type="transmembrane region" description="Helical" evidence="7">
    <location>
        <begin position="216"/>
        <end position="234"/>
    </location>
</feature>
<gene>
    <name evidence="9" type="ORF">BA1DRAFT_00737</name>
</gene>
<feature type="transmembrane region" description="Helical" evidence="7">
    <location>
        <begin position="122"/>
        <end position="139"/>
    </location>
</feature>
<dbReference type="GO" id="GO:0016413">
    <property type="term" value="F:O-acetyltransferase activity"/>
    <property type="evidence" value="ECO:0007669"/>
    <property type="project" value="TreeGrafter"/>
</dbReference>
<sequence length="347" mass="40276">MRILTIDLLKIISIFFVVISHVTLFFLLRDDNDVVLYFLRQIGQLGVSLFFMCSGYFLLNNRHEKQVDYIINKAKGILTVLLFWLIFYYLYDTYFISKFTTVPNTNFLNYINVSRTTSDATHLWFIFAIVSLYILTPLMRNAFNETNAKGIMKIIVIMLIISNLTLLNALTDYKFSFSLIPFNILLPFQAEGLISFLIGGYLGLTKPKIKTFSCKHIMLLVFFIISLISLSIISSRTGMDFFYGRFYNVFLQVSSVCLFLFLVNLNINEIPCLIDDISKNTLGIYLVHNIFVIEIHNEFIHNLLLEKFNYINIYVYIIAYSLLAFILSYILCVLLNKSKITSKIITI</sequence>
<accession>A0A022PQG5</accession>
<keyword evidence="3" id="KW-1003">Cell membrane</keyword>
<evidence type="ECO:0000259" key="8">
    <source>
        <dbReference type="Pfam" id="PF01757"/>
    </source>
</evidence>
<evidence type="ECO:0000313" key="9">
    <source>
        <dbReference type="EMBL" id="EYU16635.1"/>
    </source>
</evidence>
<dbReference type="Pfam" id="PF01757">
    <property type="entry name" value="Acyl_transf_3"/>
    <property type="match status" value="1"/>
</dbReference>
<name>A0A022PQG5_9GAMM</name>
<evidence type="ECO:0000256" key="4">
    <source>
        <dbReference type="ARBA" id="ARBA00022692"/>
    </source>
</evidence>
<protein>
    <recommendedName>
        <fullName evidence="8">Acyltransferase 3 domain-containing protein</fullName>
    </recommendedName>
</protein>
<comment type="subcellular location">
    <subcellularLocation>
        <location evidence="1">Cell membrane</location>
        <topology evidence="1">Multi-pass membrane protein</topology>
    </subcellularLocation>
</comment>
<dbReference type="InterPro" id="IPR002656">
    <property type="entry name" value="Acyl_transf_3_dom"/>
</dbReference>
<evidence type="ECO:0000256" key="6">
    <source>
        <dbReference type="ARBA" id="ARBA00023136"/>
    </source>
</evidence>
<feature type="transmembrane region" description="Helical" evidence="7">
    <location>
        <begin position="182"/>
        <end position="204"/>
    </location>
</feature>
<keyword evidence="5 7" id="KW-1133">Transmembrane helix</keyword>
<dbReference type="PATRIC" id="fig|1393736.3.peg.742"/>
<feature type="transmembrane region" description="Helical" evidence="7">
    <location>
        <begin position="246"/>
        <end position="265"/>
    </location>
</feature>
<comment type="caution">
    <text evidence="9">The sequence shown here is derived from an EMBL/GenBank/DDBJ whole genome shotgun (WGS) entry which is preliminary data.</text>
</comment>
<dbReference type="EMBL" id="JFGV01000008">
    <property type="protein sequence ID" value="EYU16635.1"/>
    <property type="molecule type" value="Genomic_DNA"/>
</dbReference>
<evidence type="ECO:0000256" key="1">
    <source>
        <dbReference type="ARBA" id="ARBA00004651"/>
    </source>
</evidence>
<feature type="transmembrane region" description="Helical" evidence="7">
    <location>
        <begin position="313"/>
        <end position="335"/>
    </location>
</feature>
<dbReference type="Proteomes" id="UP000023464">
    <property type="component" value="Unassembled WGS sequence"/>
</dbReference>
<evidence type="ECO:0000313" key="10">
    <source>
        <dbReference type="Proteomes" id="UP000023464"/>
    </source>
</evidence>
<feature type="domain" description="Acyltransferase 3" evidence="8">
    <location>
        <begin position="5"/>
        <end position="331"/>
    </location>
</feature>
<keyword evidence="10" id="KW-1185">Reference proteome</keyword>
<dbReference type="GO" id="GO:0009246">
    <property type="term" value="P:enterobacterial common antigen biosynthetic process"/>
    <property type="evidence" value="ECO:0007669"/>
    <property type="project" value="TreeGrafter"/>
</dbReference>